<reference evidence="3" key="2">
    <citation type="journal article" date="2014" name="BMC Genomics">
        <title>A genomic perspective to assessing quality of mass-reared SIT flies used in Mediterranean fruit fly (Ceratitis capitata) eradication in California.</title>
        <authorList>
            <person name="Calla B."/>
            <person name="Hall B."/>
            <person name="Hou S."/>
            <person name="Geib S.M."/>
        </authorList>
    </citation>
    <scope>NUCLEOTIDE SEQUENCE</scope>
</reference>
<evidence type="ECO:0000256" key="2">
    <source>
        <dbReference type="SAM" id="SignalP"/>
    </source>
</evidence>
<dbReference type="InterPro" id="IPR000618">
    <property type="entry name" value="Insect_cuticle"/>
</dbReference>
<dbReference type="GO" id="GO:0042302">
    <property type="term" value="F:structural constituent of cuticle"/>
    <property type="evidence" value="ECO:0007669"/>
    <property type="project" value="UniProtKB-UniRule"/>
</dbReference>
<feature type="signal peptide" evidence="2">
    <location>
        <begin position="1"/>
        <end position="18"/>
    </location>
</feature>
<proteinExistence type="evidence at transcript level"/>
<reference evidence="3" key="1">
    <citation type="submission" date="2013-07" db="EMBL/GenBank/DDBJ databases">
        <authorList>
            <person name="Geib S."/>
        </authorList>
    </citation>
    <scope>NUCLEOTIDE SEQUENCE</scope>
</reference>
<dbReference type="RefSeq" id="XP_004525065.1">
    <property type="nucleotide sequence ID" value="XM_004525008.3"/>
</dbReference>
<sequence>MNLLTIALFLLFGVLAGGQNQQAVPSIGALLPKIDQEYYKLTPNGDNYHLRLDLPEGGFREENAEVITDENGNKLLAVKGHLDLVYNDAPFQVVVIYEADGNGYRAKYMYVPKRPGIQVQFASASFLKTAAG</sequence>
<keyword evidence="1" id="KW-0193">Cuticle</keyword>
<feature type="chain" id="PRO_5004909757" evidence="2">
    <location>
        <begin position="19"/>
        <end position="132"/>
    </location>
</feature>
<accession>W8C9B7</accession>
<dbReference type="GeneID" id="101451138"/>
<evidence type="ECO:0000256" key="1">
    <source>
        <dbReference type="PROSITE-ProRule" id="PRU00497"/>
    </source>
</evidence>
<dbReference type="PROSITE" id="PS51155">
    <property type="entry name" value="CHIT_BIND_RR_2"/>
    <property type="match status" value="1"/>
</dbReference>
<keyword evidence="2" id="KW-0732">Signal</keyword>
<dbReference type="KEGG" id="ccat:101451138"/>
<organism evidence="3">
    <name type="scientific">Ceratitis capitata</name>
    <name type="common">Mediterranean fruit fly</name>
    <name type="synonym">Tephritis capitata</name>
    <dbReference type="NCBI Taxonomy" id="7213"/>
    <lineage>
        <taxon>Eukaryota</taxon>
        <taxon>Metazoa</taxon>
        <taxon>Ecdysozoa</taxon>
        <taxon>Arthropoda</taxon>
        <taxon>Hexapoda</taxon>
        <taxon>Insecta</taxon>
        <taxon>Pterygota</taxon>
        <taxon>Neoptera</taxon>
        <taxon>Endopterygota</taxon>
        <taxon>Diptera</taxon>
        <taxon>Brachycera</taxon>
        <taxon>Muscomorpha</taxon>
        <taxon>Tephritoidea</taxon>
        <taxon>Tephritidae</taxon>
        <taxon>Ceratitis</taxon>
        <taxon>Ceratitis</taxon>
    </lineage>
</organism>
<dbReference type="EMBL" id="GAMC01002299">
    <property type="protein sequence ID" value="JAC04257.1"/>
    <property type="molecule type" value="mRNA"/>
</dbReference>
<dbReference type="AlphaFoldDB" id="W8C9B7"/>
<dbReference type="RefSeq" id="XP_020714305.1">
    <property type="nucleotide sequence ID" value="XM_020858646.1"/>
</dbReference>
<dbReference type="OrthoDB" id="7989647at2759"/>
<protein>
    <submittedName>
        <fullName evidence="3">Uncharacterized protein</fullName>
    </submittedName>
</protein>
<evidence type="ECO:0000313" key="3">
    <source>
        <dbReference type="EMBL" id="JAC04257.1"/>
    </source>
</evidence>
<name>W8C9B7_CERCA</name>